<organism evidence="2">
    <name type="scientific">marine sediment metagenome</name>
    <dbReference type="NCBI Taxonomy" id="412755"/>
    <lineage>
        <taxon>unclassified sequences</taxon>
        <taxon>metagenomes</taxon>
        <taxon>ecological metagenomes</taxon>
    </lineage>
</organism>
<dbReference type="AlphaFoldDB" id="A0A0F9X475"/>
<name>A0A0F9X475_9ZZZZ</name>
<feature type="compositionally biased region" description="Basic and acidic residues" evidence="1">
    <location>
        <begin position="40"/>
        <end position="50"/>
    </location>
</feature>
<feature type="compositionally biased region" description="Basic and acidic residues" evidence="1">
    <location>
        <begin position="139"/>
        <end position="155"/>
    </location>
</feature>
<evidence type="ECO:0000256" key="1">
    <source>
        <dbReference type="SAM" id="MobiDB-lite"/>
    </source>
</evidence>
<protein>
    <submittedName>
        <fullName evidence="2">Uncharacterized protein</fullName>
    </submittedName>
</protein>
<proteinExistence type="predicted"/>
<feature type="compositionally biased region" description="Basic and acidic residues" evidence="1">
    <location>
        <begin position="163"/>
        <end position="173"/>
    </location>
</feature>
<dbReference type="EMBL" id="LAZR01000084">
    <property type="protein sequence ID" value="KKN93646.1"/>
    <property type="molecule type" value="Genomic_DNA"/>
</dbReference>
<evidence type="ECO:0000313" key="2">
    <source>
        <dbReference type="EMBL" id="KKN93646.1"/>
    </source>
</evidence>
<feature type="compositionally biased region" description="Basic residues" evidence="1">
    <location>
        <begin position="179"/>
        <end position="191"/>
    </location>
</feature>
<sequence length="373" mass="42643">MTSGKSRDHRRKKGTKTVDVSHEERTFRKLSKKKTAVASRIKDPDVRRSRQEKKGIYLGEYRRAIVIKKQKFDAAKRSQQAKLKRGDDDGREIKRMQELQDDVSTLRSEMDAELSDHPLFAIQLNDDLDADEQLREFMKQKEEDFKKETAETEKDRKKRLSKDKKGIAHEKAKSNTKFTVKRNPRFYKKGSSKVNSLSKLQDLAGQQTDRSPDAKSKYTRYYTEEGTNDLVFQTIIGSQTSSQYLLDLTVTDIDDDRLNITLRASDSHSVKSAQKVEGTAPAALGTKPYEPTRQDRARIRQLIIDLVDDKFSLRPGWDSREDQIDIALDIILQQVGGTIGSSHFFEFTIGDGDLDVRVPGPDTHPIPVENVVR</sequence>
<gene>
    <name evidence="2" type="ORF">LCGC14_0194780</name>
</gene>
<feature type="region of interest" description="Disordered" evidence="1">
    <location>
        <begin position="1"/>
        <end position="50"/>
    </location>
</feature>
<comment type="caution">
    <text evidence="2">The sequence shown here is derived from an EMBL/GenBank/DDBJ whole genome shotgun (WGS) entry which is preliminary data.</text>
</comment>
<feature type="compositionally biased region" description="Polar residues" evidence="1">
    <location>
        <begin position="192"/>
        <end position="209"/>
    </location>
</feature>
<reference evidence="2" key="1">
    <citation type="journal article" date="2015" name="Nature">
        <title>Complex archaea that bridge the gap between prokaryotes and eukaryotes.</title>
        <authorList>
            <person name="Spang A."/>
            <person name="Saw J.H."/>
            <person name="Jorgensen S.L."/>
            <person name="Zaremba-Niedzwiedzka K."/>
            <person name="Martijn J."/>
            <person name="Lind A.E."/>
            <person name="van Eijk R."/>
            <person name="Schleper C."/>
            <person name="Guy L."/>
            <person name="Ettema T.J."/>
        </authorList>
    </citation>
    <scope>NUCLEOTIDE SEQUENCE</scope>
</reference>
<accession>A0A0F9X475</accession>
<feature type="region of interest" description="Disordered" evidence="1">
    <location>
        <begin position="139"/>
        <end position="215"/>
    </location>
</feature>